<gene>
    <name evidence="4" type="ORF">ILUMI_10382</name>
</gene>
<evidence type="ECO:0000256" key="1">
    <source>
        <dbReference type="ARBA" id="ARBA00001968"/>
    </source>
</evidence>
<keyword evidence="5" id="KW-1185">Reference proteome</keyword>
<protein>
    <recommendedName>
        <fullName evidence="3">DDE Tnp4 domain-containing protein</fullName>
    </recommendedName>
</protein>
<name>A0A8K0CY02_IGNLU</name>
<dbReference type="Proteomes" id="UP000801492">
    <property type="component" value="Unassembled WGS sequence"/>
</dbReference>
<sequence>MSQEDHARSSIRKTYLETIIFKFVVDNGYVNKKYLLIPLLNLATNAERHYNSSHIKIQSAIKGLFGVFKKRFPILAYVYRLTTENFLTIIVTASVLHNIAIVSLADYEAPPMPIELDERIFNQLIIHDIAPINNEADPDLAAATRTPLINNYFHGLV</sequence>
<comment type="cofactor">
    <cofactor evidence="1">
        <name>a divalent metal cation</name>
        <dbReference type="ChEBI" id="CHEBI:60240"/>
    </cofactor>
</comment>
<evidence type="ECO:0000313" key="4">
    <source>
        <dbReference type="EMBL" id="KAF2895793.1"/>
    </source>
</evidence>
<evidence type="ECO:0000313" key="5">
    <source>
        <dbReference type="Proteomes" id="UP000801492"/>
    </source>
</evidence>
<dbReference type="GO" id="GO:0046872">
    <property type="term" value="F:metal ion binding"/>
    <property type="evidence" value="ECO:0007669"/>
    <property type="project" value="UniProtKB-KW"/>
</dbReference>
<reference evidence="4" key="1">
    <citation type="submission" date="2019-08" db="EMBL/GenBank/DDBJ databases">
        <title>The genome of the North American firefly Photinus pyralis.</title>
        <authorList>
            <consortium name="Photinus pyralis genome working group"/>
            <person name="Fallon T.R."/>
            <person name="Sander Lower S.E."/>
            <person name="Weng J.-K."/>
        </authorList>
    </citation>
    <scope>NUCLEOTIDE SEQUENCE</scope>
    <source>
        <strain evidence="4">TRF0915ILg1</strain>
        <tissue evidence="4">Whole body</tissue>
    </source>
</reference>
<feature type="domain" description="DDE Tnp4" evidence="3">
    <location>
        <begin position="22"/>
        <end position="98"/>
    </location>
</feature>
<dbReference type="InterPro" id="IPR027806">
    <property type="entry name" value="HARBI1_dom"/>
</dbReference>
<organism evidence="4 5">
    <name type="scientific">Ignelater luminosus</name>
    <name type="common">Cucubano</name>
    <name type="synonym">Pyrophorus luminosus</name>
    <dbReference type="NCBI Taxonomy" id="2038154"/>
    <lineage>
        <taxon>Eukaryota</taxon>
        <taxon>Metazoa</taxon>
        <taxon>Ecdysozoa</taxon>
        <taxon>Arthropoda</taxon>
        <taxon>Hexapoda</taxon>
        <taxon>Insecta</taxon>
        <taxon>Pterygota</taxon>
        <taxon>Neoptera</taxon>
        <taxon>Endopterygota</taxon>
        <taxon>Coleoptera</taxon>
        <taxon>Polyphaga</taxon>
        <taxon>Elateriformia</taxon>
        <taxon>Elateroidea</taxon>
        <taxon>Elateridae</taxon>
        <taxon>Agrypninae</taxon>
        <taxon>Pyrophorini</taxon>
        <taxon>Ignelater</taxon>
    </lineage>
</organism>
<dbReference type="Pfam" id="PF13359">
    <property type="entry name" value="DDE_Tnp_4"/>
    <property type="match status" value="1"/>
</dbReference>
<evidence type="ECO:0000259" key="3">
    <source>
        <dbReference type="Pfam" id="PF13359"/>
    </source>
</evidence>
<dbReference type="AlphaFoldDB" id="A0A8K0CY02"/>
<accession>A0A8K0CY02</accession>
<evidence type="ECO:0000256" key="2">
    <source>
        <dbReference type="ARBA" id="ARBA00022723"/>
    </source>
</evidence>
<dbReference type="OrthoDB" id="8177447at2759"/>
<dbReference type="EMBL" id="VTPC01005652">
    <property type="protein sequence ID" value="KAF2895793.1"/>
    <property type="molecule type" value="Genomic_DNA"/>
</dbReference>
<comment type="caution">
    <text evidence="4">The sequence shown here is derived from an EMBL/GenBank/DDBJ whole genome shotgun (WGS) entry which is preliminary data.</text>
</comment>
<proteinExistence type="predicted"/>
<keyword evidence="2" id="KW-0479">Metal-binding</keyword>